<feature type="domain" description="DUF3645" evidence="9">
    <location>
        <begin position="2380"/>
        <end position="2412"/>
    </location>
</feature>
<evidence type="ECO:0000256" key="6">
    <source>
        <dbReference type="ARBA" id="ARBA00022807"/>
    </source>
</evidence>
<dbReference type="Pfam" id="PF12359">
    <property type="entry name" value="DUF3645"/>
    <property type="match status" value="1"/>
</dbReference>
<keyword evidence="3" id="KW-0645">Protease</keyword>
<dbReference type="Proteomes" id="UP000799302">
    <property type="component" value="Unassembled WGS sequence"/>
</dbReference>
<reference evidence="11" key="1">
    <citation type="journal article" date="2020" name="Stud. Mycol.">
        <title>101 Dothideomycetes genomes: a test case for predicting lifestyles and emergence of pathogens.</title>
        <authorList>
            <person name="Haridas S."/>
            <person name="Albert R."/>
            <person name="Binder M."/>
            <person name="Bloem J."/>
            <person name="Labutti K."/>
            <person name="Salamov A."/>
            <person name="Andreopoulos B."/>
            <person name="Baker S."/>
            <person name="Barry K."/>
            <person name="Bills G."/>
            <person name="Bluhm B."/>
            <person name="Cannon C."/>
            <person name="Castanera R."/>
            <person name="Culley D."/>
            <person name="Daum C."/>
            <person name="Ezra D."/>
            <person name="Gonzalez J."/>
            <person name="Henrissat B."/>
            <person name="Kuo A."/>
            <person name="Liang C."/>
            <person name="Lipzen A."/>
            <person name="Lutzoni F."/>
            <person name="Magnuson J."/>
            <person name="Mondo S."/>
            <person name="Nolan M."/>
            <person name="Ohm R."/>
            <person name="Pangilinan J."/>
            <person name="Park H.-J."/>
            <person name="Ramirez L."/>
            <person name="Alfaro M."/>
            <person name="Sun H."/>
            <person name="Tritt A."/>
            <person name="Yoshinaga Y."/>
            <person name="Zwiers L.-H."/>
            <person name="Turgeon B."/>
            <person name="Goodwin S."/>
            <person name="Spatafora J."/>
            <person name="Crous P."/>
            <person name="Grigoriev I."/>
        </authorList>
    </citation>
    <scope>NUCLEOTIDE SEQUENCE</scope>
    <source>
        <strain evidence="11">CBS 115976</strain>
    </source>
</reference>
<dbReference type="PANTHER" id="PTHR13367">
    <property type="entry name" value="UBIQUITIN THIOESTERASE"/>
    <property type="match status" value="1"/>
</dbReference>
<keyword evidence="6" id="KW-0788">Thiol protease</keyword>
<dbReference type="Pfam" id="PF12340">
    <property type="entry name" value="DUF3638"/>
    <property type="match status" value="1"/>
</dbReference>
<evidence type="ECO:0000256" key="4">
    <source>
        <dbReference type="ARBA" id="ARBA00022786"/>
    </source>
</evidence>
<dbReference type="EC" id="3.4.19.12" evidence="2"/>
<organism evidence="11 12">
    <name type="scientific">Microthyrium microscopicum</name>
    <dbReference type="NCBI Taxonomy" id="703497"/>
    <lineage>
        <taxon>Eukaryota</taxon>
        <taxon>Fungi</taxon>
        <taxon>Dikarya</taxon>
        <taxon>Ascomycota</taxon>
        <taxon>Pezizomycotina</taxon>
        <taxon>Dothideomycetes</taxon>
        <taxon>Dothideomycetes incertae sedis</taxon>
        <taxon>Microthyriales</taxon>
        <taxon>Microthyriaceae</taxon>
        <taxon>Microthyrium</taxon>
    </lineage>
</organism>
<evidence type="ECO:0000256" key="2">
    <source>
        <dbReference type="ARBA" id="ARBA00012759"/>
    </source>
</evidence>
<proteinExistence type="predicted"/>
<evidence type="ECO:0000259" key="8">
    <source>
        <dbReference type="Pfam" id="PF12340"/>
    </source>
</evidence>
<dbReference type="Pfam" id="PF20255">
    <property type="entry name" value="DUF6606"/>
    <property type="match status" value="1"/>
</dbReference>
<dbReference type="SUPFAM" id="SSF52540">
    <property type="entry name" value="P-loop containing nucleoside triphosphate hydrolases"/>
    <property type="match status" value="1"/>
</dbReference>
<evidence type="ECO:0000256" key="7">
    <source>
        <dbReference type="SAM" id="MobiDB-lite"/>
    </source>
</evidence>
<dbReference type="GO" id="GO:0004843">
    <property type="term" value="F:cysteine-type deubiquitinase activity"/>
    <property type="evidence" value="ECO:0007669"/>
    <property type="project" value="UniProtKB-EC"/>
</dbReference>
<dbReference type="InterPro" id="IPR022099">
    <property type="entry name" value="DUF3638"/>
</dbReference>
<dbReference type="OrthoDB" id="3182339at2759"/>
<comment type="catalytic activity">
    <reaction evidence="1">
        <text>Thiol-dependent hydrolysis of ester, thioester, amide, peptide and isopeptide bonds formed by the C-terminal Gly of ubiquitin (a 76-residue protein attached to proteins as an intracellular targeting signal).</text>
        <dbReference type="EC" id="3.4.19.12"/>
    </reaction>
</comment>
<feature type="domain" description="DUF3638" evidence="8">
    <location>
        <begin position="2034"/>
        <end position="2257"/>
    </location>
</feature>
<evidence type="ECO:0000256" key="5">
    <source>
        <dbReference type="ARBA" id="ARBA00022801"/>
    </source>
</evidence>
<evidence type="ECO:0000256" key="1">
    <source>
        <dbReference type="ARBA" id="ARBA00000707"/>
    </source>
</evidence>
<feature type="region of interest" description="Disordered" evidence="7">
    <location>
        <begin position="3157"/>
        <end position="3194"/>
    </location>
</feature>
<gene>
    <name evidence="11" type="ORF">BT63DRAFT_223145</name>
</gene>
<feature type="domain" description="DUF6606" evidence="10">
    <location>
        <begin position="18"/>
        <end position="291"/>
    </location>
</feature>
<dbReference type="InterPro" id="IPR051346">
    <property type="entry name" value="OTU_Deubiquitinase"/>
</dbReference>
<evidence type="ECO:0000259" key="10">
    <source>
        <dbReference type="Pfam" id="PF20255"/>
    </source>
</evidence>
<dbReference type="GO" id="GO:0006508">
    <property type="term" value="P:proteolysis"/>
    <property type="evidence" value="ECO:0007669"/>
    <property type="project" value="UniProtKB-KW"/>
</dbReference>
<dbReference type="PANTHER" id="PTHR13367:SF32">
    <property type="entry name" value="DUF6606 DOMAIN-CONTAINING PROTEIN"/>
    <property type="match status" value="1"/>
</dbReference>
<evidence type="ECO:0000259" key="9">
    <source>
        <dbReference type="Pfam" id="PF12359"/>
    </source>
</evidence>
<keyword evidence="5" id="KW-0378">Hydrolase</keyword>
<evidence type="ECO:0000256" key="3">
    <source>
        <dbReference type="ARBA" id="ARBA00022670"/>
    </source>
</evidence>
<protein>
    <recommendedName>
        <fullName evidence="2">ubiquitinyl hydrolase 1</fullName>
        <ecNumber evidence="2">3.4.19.12</ecNumber>
    </recommendedName>
</protein>
<keyword evidence="4" id="KW-0833">Ubl conjugation pathway</keyword>
<dbReference type="InterPro" id="IPR027417">
    <property type="entry name" value="P-loop_NTPase"/>
</dbReference>
<name>A0A6A6UCG5_9PEZI</name>
<dbReference type="InterPro" id="IPR022105">
    <property type="entry name" value="DUF3645"/>
</dbReference>
<sequence length="3194" mass="361457">MEAMDEAPSDSRLLESVVDHVCLHTNLPHEQEKYRSYIEDNLNVRLTKAAIDIRDFDPHKGYRVWDAVRGVLRISQSIHADGYVIRESLLNEIRGLQPNSTIIVYIAEQNSGLFIRRIVRGEEDTVRFEATEASAKSEKVLDSSNALEWTFFSQGAAQIPYSTFCDPSFQLEVAAFLDQCSTESVKRFALFALKAGTETYEKRESVNPALITSLFITMIEALGERVYPPALRKRIRDDVCWKEGLDLPWRRSGRWLVLRVGVLRQLTERLGAEPGRACYKLLFCIFMMKLLNDCVSENLSIDLTNLVKAKFARRLSKLGTLLRGIQSTIWHDRFRQFAPKFRSAIKSADKYMTKKFGKEKSLFCRRVPSVPGQAAAGELLLPLPNSEHYLSEVLDHAKARRDGTTASMAPVTGDLELDTSEESFDRIASRYHSLAQVEHENQSACKNPTPAGNSATACLSFATRLQEYIELCQDAYVSNPRQCGVMILSIMELWVCMDKYACAAYPLLSAYNPLFRSEQLNFLILSEKEDIIRLNAIQGYLSTRTADLEYPKVSIFDGPSKGCFAEKFYEQEDYVEKFKALREKINLESAAAKKEKQAEWTKSNDYYAEEHDEFLSSVHDCFVKGRQDKDLRKECDRCYHLRCMRRTKIFIHENFLPEDSTSAKAVIFELLCPNALEAYRSVTWTIIATIALPPDKMDTQSPPVTLHEFEPMKNYFKRTVMGVGLASTTKVFTGTHYKKIDFPTPLESVCLPNALTLEYFDNSSKTWTSRRPSHPFFSHMCTFRLNTTSPIKSLEPVFDSLLSSIGPSSNEVLAREPLCPQGFNVHEFTSYQTLCSDINNRWLKILIEMVSPTMNFSKEDTTIALDQLICHVGSVGPTVGFLRDANHLLIHKSLCELLCAQIDLRLDAITANWRENHAMETLITLISRLLGFGVHAAIAQTLLLKARAVTLSWIRQLREEAQQTKDDFEASRVYFGYALWASLLCRRTYWPDLNSGQILSPILLSQFISCAITIQNSFDVGEELAKPCLLKSALVRDIKATWLTQQVVKDSITQHPEGFMAAVNEHWPESKGTTRRTYSNPIFLEDERDGWVEMHTTGSVDTKAQVVHFHILRGNLRIDYLSLGRLPVTIRENPILQQLFGQQGLLTLPSDLHNMTYVLANNPEGHEIHIGFRNKTVIVHVRYEGSEYELIPQTVFGDHDLPFSLVKDCSHWLNLETEMLEIRPAPAFWVKHSRNWLLGWKSRTATSLTSKRGAHTLINPLSPVAQQISAIFADFEQASELTIYRNDQQVIFVDLKRFQLTFRVTPHGKLICDQLHAEICKDQDALTWYGLDSKLVLWDLKKQTQRVRKIITPIGDLSCQRRSGHVKLTVHNNGDYGLFTINELLGRIECASEPRLLYFKAMVHAYTSSAVPDPLTKRTGTEEAVSLLTSGAYQPWAPIEPAAWLFIQAIARLSPKRGYYPKGIKFLSTTSRDPNFGLSMQHEAYALIAASICQASNALAAFTLKSKSLVRLPEPGNQHLLERAYSRRQLYERPLNVPSSDIKITDRVYDSRDRGLRDNAAINALYTASLVRSWPNLSKTTTDLAEILEQWPLIQGFQTEFSGSSLSASLDLSFATEFGSLIQRCMKSTKKQLYNLLFLLSTISFRHKLNLHLIRVLLAFAVNGKLKALKIPSGASYTDFRRGEIPTIESLLGLITPLKNKWALPTSVVTRSPFFDLVVVERKRKEEFDSHAITLAEHLISQWPCPEPEFQNLLELFPNGYVSEDISKIKSAILTEWLRLFHNYELSEYIKAVQKELRANRTPEDLQLVKLRSPTTTLIPKSYFISTRSISKDLLGKQCTWVFKTSSMISLATQFGGTFHKLPSPLTKQPNSPRSPESEELASIAIKMRESPSVVRNHYFSDLLSSLDALEKIGHTATISQDLNADVSSWLEKAIKDTEKKKQGLFSRITQALLAGDGQEQWLITGGLYPPLTTCSLLELLRTNLKASFGRGMKEALVKFALTITTLQQLFRIKEAQTSSVPGRMRTELRTVAHANWNPEKYTDWLLLEIESNILIRPDQVDVALATIDPATGQNSVLQMNMGLGKTSVIIPMVASVLANTQQLVRIVVPRSLLPQTVGLIQTRLGHLIGRPVIQIPFSRQTSTSSKTIQKYHQLHLDMMQKSGIIISLPENLLSFKLSGLQRLSDLELQESKEMIEVQSWLQNNCRDVLDECDALLAVRTQLIYPSGTQSMVDGHPHRWEVAEALLSLVQGHLWDLQTEFPNSIEVISRTSEGNSFPLVSFLRADVEEALMSRIVKSVISGGTSTLPIADCTEKELAAIDQFLTNPMVNPSALRLIEEMSVFQEYLPAKKNLYLLRGLLAHKILLMSLKKRWNVQYGLHPQRDPIAVPFLAKGVPSDHSEWGHCDVAILLTCLSFYLGGLGINHLQQALHHLGKCDDPPAQYNQWIQNAATLPECLSDITLINADDDLQLNDLLKHLAHNVVVINYFLNNLVFPRHAKQFEVKLQASGWDIPLISAGQDAGNQSNRLLTTGFSGTNDSRNLLPLTIRQEDLKTLAHTNAEVLTYLLQKRNREYHVAADSDGRRISEKQFLDWLQGKGLRILLDSGAHILEMSNVDLAKAWLQVDKDAKAALFFNENKPMILYRNHKQTTLSASPFADNLDGCLVYIDEAHTRGTDLKLPAQARAAITLGFGQTKDHTVQAAMRMRQLATTQAVVWFATPDVHQSILDQQRKEPTSSLDSHDVVCWLLQQTCHSLEQLQPLWHSQGVDFCHRAQTSFDHPAFLTEVADRTAYLDALRQQEHQTIDSLYDPRPKANKSAQLKPSTSKIGTFAAKLIDLQNDFQDFGQTIHESVLQEVEQEREVTYEVEIERQMQIPIRYAPLKYPGLHRDIAMFVNTGVLNEGSEAIIPFLKVISSTALGQTMGINLGFAKSKLFVSWQYLRTVELEQPNDNFLRPVNWILINVKTNIALVVVPEEANRLVRGVTSKSTCPHVHLLVHAAPFSKKMLPFNDLSFCGIPALPAQWSAPTWLKVELGIFSGRLYFAFDEYSSICQYLGIPPQTTETKTVTFQKAIETFTAKPLTFIKEWLATRRKCQDFTHTPMGYICDGKVLTENHPFFAEIEHCRPKAFISHRPAQVVEEFDDLYDMEFEEYEEYMYDDNEACPGEEDISNEGEETDSEEVDSDETESESSDSEE</sequence>
<evidence type="ECO:0000313" key="11">
    <source>
        <dbReference type="EMBL" id="KAF2669842.1"/>
    </source>
</evidence>
<dbReference type="Gene3D" id="3.40.50.300">
    <property type="entry name" value="P-loop containing nucleotide triphosphate hydrolases"/>
    <property type="match status" value="1"/>
</dbReference>
<evidence type="ECO:0000313" key="12">
    <source>
        <dbReference type="Proteomes" id="UP000799302"/>
    </source>
</evidence>
<keyword evidence="12" id="KW-1185">Reference proteome</keyword>
<dbReference type="InterPro" id="IPR046541">
    <property type="entry name" value="DUF6606"/>
</dbReference>
<accession>A0A6A6UCG5</accession>
<dbReference type="EMBL" id="MU004234">
    <property type="protein sequence ID" value="KAF2669842.1"/>
    <property type="molecule type" value="Genomic_DNA"/>
</dbReference>